<comment type="caution">
    <text evidence="2">The sequence shown here is derived from an EMBL/GenBank/DDBJ whole genome shotgun (WGS) entry which is preliminary data.</text>
</comment>
<keyword evidence="1" id="KW-1133">Transmembrane helix</keyword>
<evidence type="ECO:0000313" key="3">
    <source>
        <dbReference type="Proteomes" id="UP000198740"/>
    </source>
</evidence>
<reference evidence="2 3" key="1">
    <citation type="submission" date="2016-10" db="EMBL/GenBank/DDBJ databases">
        <authorList>
            <person name="Varghese N."/>
            <person name="Submissions S."/>
        </authorList>
    </citation>
    <scope>NUCLEOTIDE SEQUENCE [LARGE SCALE GENOMIC DNA]</scope>
    <source>
        <strain evidence="2 3">BS2976</strain>
    </source>
</reference>
<evidence type="ECO:0000313" key="2">
    <source>
        <dbReference type="EMBL" id="SDR01173.1"/>
    </source>
</evidence>
<protein>
    <submittedName>
        <fullName evidence="2">Uncharacterized protein</fullName>
    </submittedName>
</protein>
<keyword evidence="3" id="KW-1185">Reference proteome</keyword>
<dbReference type="Proteomes" id="UP000198740">
    <property type="component" value="Unassembled WGS sequence"/>
</dbReference>
<gene>
    <name evidence="2" type="ORF">SAMN04490186_2896</name>
</gene>
<accession>A0ABY0TLC1</accession>
<proteinExistence type="predicted"/>
<keyword evidence="1" id="KW-0812">Transmembrane</keyword>
<feature type="transmembrane region" description="Helical" evidence="1">
    <location>
        <begin position="9"/>
        <end position="29"/>
    </location>
</feature>
<evidence type="ECO:0000256" key="1">
    <source>
        <dbReference type="SAM" id="Phobius"/>
    </source>
</evidence>
<organism evidence="2 3">
    <name type="scientific">Pseudomonas grimontii</name>
    <dbReference type="NCBI Taxonomy" id="129847"/>
    <lineage>
        <taxon>Bacteria</taxon>
        <taxon>Pseudomonadati</taxon>
        <taxon>Pseudomonadota</taxon>
        <taxon>Gammaproteobacteria</taxon>
        <taxon>Pseudomonadales</taxon>
        <taxon>Pseudomonadaceae</taxon>
        <taxon>Pseudomonas</taxon>
    </lineage>
</organism>
<dbReference type="EMBL" id="FNKM01000002">
    <property type="protein sequence ID" value="SDR01173.1"/>
    <property type="molecule type" value="Genomic_DNA"/>
</dbReference>
<name>A0ABY0TLC1_9PSED</name>
<keyword evidence="1" id="KW-0472">Membrane</keyword>
<sequence>MLKKWHIGLIYYFVKDISISVVRNFFFIFPEPIFS</sequence>